<feature type="compositionally biased region" description="Polar residues" evidence="1">
    <location>
        <begin position="36"/>
        <end position="48"/>
    </location>
</feature>
<sequence length="129" mass="13610">MTTTQPPPPTHPPIPSTSKISPSTSSSTPPPYTHTNEWSTNPFSYSTENENDPLISGGPASSSSKYHKDISPSSSSHSHSRSPVGKMDRYSTGYDQSQIPAPGPGSSNLSFLVDGDGRSEYGIKDLGNG</sequence>
<proteinExistence type="predicted"/>
<evidence type="ECO:0000313" key="2">
    <source>
        <dbReference type="EMBL" id="WVW83194.1"/>
    </source>
</evidence>
<keyword evidence="3" id="KW-1185">Reference proteome</keyword>
<feature type="compositionally biased region" description="Pro residues" evidence="1">
    <location>
        <begin position="1"/>
        <end position="15"/>
    </location>
</feature>
<organism evidence="2 3">
    <name type="scientific">Kwoniella bestiolae CBS 10118</name>
    <dbReference type="NCBI Taxonomy" id="1296100"/>
    <lineage>
        <taxon>Eukaryota</taxon>
        <taxon>Fungi</taxon>
        <taxon>Dikarya</taxon>
        <taxon>Basidiomycota</taxon>
        <taxon>Agaricomycotina</taxon>
        <taxon>Tremellomycetes</taxon>
        <taxon>Tremellales</taxon>
        <taxon>Cryptococcaceae</taxon>
        <taxon>Kwoniella</taxon>
    </lineage>
</organism>
<evidence type="ECO:0000256" key="1">
    <source>
        <dbReference type="SAM" id="MobiDB-lite"/>
    </source>
</evidence>
<evidence type="ECO:0000313" key="3">
    <source>
        <dbReference type="Proteomes" id="UP000092730"/>
    </source>
</evidence>
<dbReference type="Proteomes" id="UP000092730">
    <property type="component" value="Chromosome 3"/>
</dbReference>
<protein>
    <submittedName>
        <fullName evidence="2">Uncharacterized protein</fullName>
    </submittedName>
</protein>
<feature type="compositionally biased region" description="Polar residues" evidence="1">
    <location>
        <begin position="93"/>
        <end position="110"/>
    </location>
</feature>
<reference evidence="2" key="1">
    <citation type="submission" date="2013-07" db="EMBL/GenBank/DDBJ databases">
        <authorList>
            <consortium name="The Broad Institute Genome Sequencing Platform"/>
            <person name="Cuomo C."/>
            <person name="Litvintseva A."/>
            <person name="Chen Y."/>
            <person name="Heitman J."/>
            <person name="Sun S."/>
            <person name="Springer D."/>
            <person name="Dromer F."/>
            <person name="Young S.K."/>
            <person name="Zeng Q."/>
            <person name="Gargeya S."/>
            <person name="Fitzgerald M."/>
            <person name="Abouelleil A."/>
            <person name="Alvarado L."/>
            <person name="Berlin A.M."/>
            <person name="Chapman S.B."/>
            <person name="Dewar J."/>
            <person name="Goldberg J."/>
            <person name="Griggs A."/>
            <person name="Gujja S."/>
            <person name="Hansen M."/>
            <person name="Howarth C."/>
            <person name="Imamovic A."/>
            <person name="Larimer J."/>
            <person name="McCowan C."/>
            <person name="Murphy C."/>
            <person name="Pearson M."/>
            <person name="Priest M."/>
            <person name="Roberts A."/>
            <person name="Saif S."/>
            <person name="Shea T."/>
            <person name="Sykes S."/>
            <person name="Wortman J."/>
            <person name="Nusbaum C."/>
            <person name="Birren B."/>
        </authorList>
    </citation>
    <scope>NUCLEOTIDE SEQUENCE</scope>
    <source>
        <strain evidence="2">CBS 10118</strain>
    </source>
</reference>
<gene>
    <name evidence="2" type="ORF">I302_105212</name>
</gene>
<reference evidence="2" key="2">
    <citation type="submission" date="2024-02" db="EMBL/GenBank/DDBJ databases">
        <title>Comparative genomics of Cryptococcus and Kwoniella reveals pathogenesis evolution and contrasting modes of karyotype evolution via chromosome fusion or intercentromeric recombination.</title>
        <authorList>
            <person name="Coelho M.A."/>
            <person name="David-Palma M."/>
            <person name="Shea T."/>
            <person name="Bowers K."/>
            <person name="McGinley-Smith S."/>
            <person name="Mohammad A.W."/>
            <person name="Gnirke A."/>
            <person name="Yurkov A.M."/>
            <person name="Nowrousian M."/>
            <person name="Sun S."/>
            <person name="Cuomo C.A."/>
            <person name="Heitman J."/>
        </authorList>
    </citation>
    <scope>NUCLEOTIDE SEQUENCE</scope>
    <source>
        <strain evidence="2">CBS 10118</strain>
    </source>
</reference>
<accession>A0AAJ8K8M9</accession>
<dbReference type="EMBL" id="CP144543">
    <property type="protein sequence ID" value="WVW83194.1"/>
    <property type="molecule type" value="Genomic_DNA"/>
</dbReference>
<dbReference type="AlphaFoldDB" id="A0AAJ8K8M9"/>
<feature type="region of interest" description="Disordered" evidence="1">
    <location>
        <begin position="1"/>
        <end position="129"/>
    </location>
</feature>
<dbReference type="KEGG" id="kbi:90824403"/>
<name>A0AAJ8K8M9_9TREE</name>
<dbReference type="GeneID" id="90824403"/>
<dbReference type="RefSeq" id="XP_065726107.1">
    <property type="nucleotide sequence ID" value="XM_065870035.1"/>
</dbReference>
<feature type="compositionally biased region" description="Low complexity" evidence="1">
    <location>
        <begin position="16"/>
        <end position="27"/>
    </location>
</feature>